<reference evidence="1" key="1">
    <citation type="submission" date="2017-02" db="EMBL/GenBank/DDBJ databases">
        <title>Emergence of VIM metallo-beta-lactamase producing Alcaligenes faecalis in GAZA, Palestine.</title>
        <authorList>
            <person name="Al Laham N."/>
            <person name="Chavda K."/>
            <person name="Cienfuegos V."/>
            <person name="Kreiswirth B."/>
            <person name="Chen L."/>
        </authorList>
    </citation>
    <scope>NUCLEOTIDE SEQUENCE</scope>
    <source>
        <strain evidence="1">GZAF1</strain>
        <plasmid evidence="1">pGZAF1_VIM</plasmid>
    </source>
</reference>
<dbReference type="EMBL" id="KY623659">
    <property type="protein sequence ID" value="ASD48529.1"/>
    <property type="molecule type" value="Genomic_DNA"/>
</dbReference>
<geneLocation type="plasmid" evidence="1">
    <name>pGZAF1_VIM</name>
</geneLocation>
<name>A0A1Z3ML51_ALCFA</name>
<proteinExistence type="predicted"/>
<keyword evidence="1" id="KW-0614">Plasmid</keyword>
<protein>
    <submittedName>
        <fullName evidence="1">Uncharacterized protein</fullName>
    </submittedName>
</protein>
<dbReference type="AlphaFoldDB" id="A0A1Z3ML51"/>
<accession>A0A1Z3ML51</accession>
<evidence type="ECO:0000313" key="1">
    <source>
        <dbReference type="EMBL" id="ASD48529.1"/>
    </source>
</evidence>
<sequence length="71" mass="7796">MTTTKQEQARKKAAIKAAAALEKARLAVHDYAIACFECDDGSQVRAADDGRVLLMANMAEYTGWLNSVYDK</sequence>
<dbReference type="RefSeq" id="WP_086069336.1">
    <property type="nucleotide sequence ID" value="NZ_KY623659.1"/>
</dbReference>
<organism evidence="1">
    <name type="scientific">Alcaligenes faecalis</name>
    <dbReference type="NCBI Taxonomy" id="511"/>
    <lineage>
        <taxon>Bacteria</taxon>
        <taxon>Pseudomonadati</taxon>
        <taxon>Pseudomonadota</taxon>
        <taxon>Betaproteobacteria</taxon>
        <taxon>Burkholderiales</taxon>
        <taxon>Alcaligenaceae</taxon>
        <taxon>Alcaligenes</taxon>
    </lineage>
</organism>